<evidence type="ECO:0008006" key="4">
    <source>
        <dbReference type="Google" id="ProtNLM"/>
    </source>
</evidence>
<dbReference type="EMBL" id="QVQW01000009">
    <property type="protein sequence ID" value="RKU47374.1"/>
    <property type="molecule type" value="Genomic_DNA"/>
</dbReference>
<reference evidence="2 3" key="1">
    <citation type="submission" date="2018-08" db="EMBL/GenBank/DDBJ databases">
        <title>Draft genome of the lignicolous fungus Coniochaeta pulveracea.</title>
        <authorList>
            <person name="Borstlap C.J."/>
            <person name="De Witt R.N."/>
            <person name="Botha A."/>
            <person name="Volschenk H."/>
        </authorList>
    </citation>
    <scope>NUCLEOTIDE SEQUENCE [LARGE SCALE GENOMIC DNA]</scope>
    <source>
        <strain evidence="2 3">CAB683</strain>
    </source>
</reference>
<keyword evidence="1" id="KW-0732">Signal</keyword>
<dbReference type="OrthoDB" id="4777826at2759"/>
<accession>A0A420YHL7</accession>
<name>A0A420YHL7_9PEZI</name>
<feature type="chain" id="PRO_5018979081" description="Clr5 domain-containing protein" evidence="1">
    <location>
        <begin position="16"/>
        <end position="169"/>
    </location>
</feature>
<feature type="signal peptide" evidence="1">
    <location>
        <begin position="1"/>
        <end position="15"/>
    </location>
</feature>
<dbReference type="Proteomes" id="UP000275385">
    <property type="component" value="Unassembled WGS sequence"/>
</dbReference>
<gene>
    <name evidence="2" type="ORF">DL546_006619</name>
</gene>
<organism evidence="2 3">
    <name type="scientific">Coniochaeta pulveracea</name>
    <dbReference type="NCBI Taxonomy" id="177199"/>
    <lineage>
        <taxon>Eukaryota</taxon>
        <taxon>Fungi</taxon>
        <taxon>Dikarya</taxon>
        <taxon>Ascomycota</taxon>
        <taxon>Pezizomycotina</taxon>
        <taxon>Sordariomycetes</taxon>
        <taxon>Sordariomycetidae</taxon>
        <taxon>Coniochaetales</taxon>
        <taxon>Coniochaetaceae</taxon>
        <taxon>Coniochaeta</taxon>
    </lineage>
</organism>
<dbReference type="AlphaFoldDB" id="A0A420YHL7"/>
<evidence type="ECO:0000313" key="3">
    <source>
        <dbReference type="Proteomes" id="UP000275385"/>
    </source>
</evidence>
<comment type="caution">
    <text evidence="2">The sequence shown here is derived from an EMBL/GenBank/DDBJ whole genome shotgun (WGS) entry which is preliminary data.</text>
</comment>
<evidence type="ECO:0000256" key="1">
    <source>
        <dbReference type="SAM" id="SignalP"/>
    </source>
</evidence>
<protein>
    <recommendedName>
        <fullName evidence="4">Clr5 domain-containing protein</fullName>
    </recommendedName>
</protein>
<evidence type="ECO:0000313" key="2">
    <source>
        <dbReference type="EMBL" id="RKU47374.1"/>
    </source>
</evidence>
<keyword evidence="3" id="KW-1185">Reference proteome</keyword>
<dbReference type="STRING" id="177199.A0A420YHL7"/>
<proteinExistence type="predicted"/>
<sequence length="169" mass="19046">MPIKWTEVADAALAVALLRVLLKESIQPSQHKEAILECLKEFGFVENWEAVRSVIVLTPGPLCGCQCLPFVSRFVFLLRDSVHPGLYPFSQQQSSSLRKFLHHTQSHCPERRRTHSTLKMGANNGWTPAAQQDLLIALVKRTPLKNTDLHELAADMAAKGYKMSWDAIR</sequence>